<keyword evidence="6 10" id="KW-0786">Thiamine pyrophosphate</keyword>
<evidence type="ECO:0000256" key="9">
    <source>
        <dbReference type="ARBA" id="ARBA00051231"/>
    </source>
</evidence>
<feature type="region of interest" description="Disordered" evidence="11">
    <location>
        <begin position="25"/>
        <end position="77"/>
    </location>
</feature>
<dbReference type="EC" id="1.2.4.1" evidence="3 10"/>
<evidence type="ECO:0000256" key="11">
    <source>
        <dbReference type="SAM" id="MobiDB-lite"/>
    </source>
</evidence>
<proteinExistence type="predicted"/>
<feature type="compositionally biased region" description="Basic and acidic residues" evidence="11">
    <location>
        <begin position="25"/>
        <end position="34"/>
    </location>
</feature>
<dbReference type="Proteomes" id="UP000244180">
    <property type="component" value="Unassembled WGS sequence"/>
</dbReference>
<keyword evidence="7 10" id="KW-0670">Pyruvate</keyword>
<dbReference type="GO" id="GO:0004739">
    <property type="term" value="F:pyruvate dehydrogenase (acetyl-transferring) activity"/>
    <property type="evidence" value="ECO:0007669"/>
    <property type="project" value="UniProtKB-UniRule"/>
</dbReference>
<gene>
    <name evidence="13" type="ORF">HSCHL_1187</name>
</gene>
<name>A0A2T5G6H2_HYDSH</name>
<dbReference type="EMBL" id="PEBV01000040">
    <property type="protein sequence ID" value="PTQ51783.1"/>
    <property type="molecule type" value="Genomic_DNA"/>
</dbReference>
<sequence>MCGRMALCGHLAVRPFSVVRPWRREAPRPHHRPENAGPIVSPAGSSGNGDEKGGARMTTRTRERSGAKGGLAPEEGWVPLPDAEAIRPFRLLEPDGRPVDEARLPDLSDEALRTLMDRMVFTRVWDQRAVSLSRQGRLGFYAPVAGQEATMIGSAFALGPEDWLLPTYRDLPVLVWRGYPLFRAFLYSRGHMHGFAVPDDLNAFGPQIIIGAQIVQAAGVALGLKLRGEKAAALTFIGDGGTSQGDFYEGLNVAGAFGVPAVFVIQNNRYAISVPVEKQTRARTLAQKGVAAGIPGRLVDGMDVLAVVEAVRSALDHAREGKGPILIEALTYRYGPHTMSGDDPTRYRQAEELGEWERLDPLLRFRQFLRERGLWSEADERRAIAEAKEAVAAALKEAEAYPKMTVADLVRSVFRRSEPEADRRPLGDSADPGSGSGERRRADDRKER</sequence>
<comment type="function">
    <text evidence="8 10">The pyruvate dehydrogenase complex catalyzes the overall conversion of pyruvate to acetyl-CoA and CO(2). It contains multiple copies of three enzymatic components: pyruvate dehydrogenase (E1), dihydrolipoamide acetyltransferase (E2) and lipoamide dehydrogenase (E3).</text>
</comment>
<dbReference type="InterPro" id="IPR001017">
    <property type="entry name" value="DH_E1"/>
</dbReference>
<protein>
    <recommendedName>
        <fullName evidence="4 10">Pyruvate dehydrogenase E1 component subunit alpha</fullName>
        <ecNumber evidence="3 10">1.2.4.1</ecNumber>
    </recommendedName>
</protein>
<accession>A0A2T5G6H2</accession>
<evidence type="ECO:0000256" key="2">
    <source>
        <dbReference type="ARBA" id="ARBA00011870"/>
    </source>
</evidence>
<dbReference type="AlphaFoldDB" id="A0A2T5G6H2"/>
<dbReference type="InterPro" id="IPR017596">
    <property type="entry name" value="PdhA/BkdA"/>
</dbReference>
<keyword evidence="5 10" id="KW-0560">Oxidoreductase</keyword>
<feature type="compositionally biased region" description="Basic and acidic residues" evidence="11">
    <location>
        <begin position="416"/>
        <end position="426"/>
    </location>
</feature>
<dbReference type="PANTHER" id="PTHR43380">
    <property type="entry name" value="2-OXOISOVALERATE DEHYDROGENASE SUBUNIT ALPHA, MITOCHONDRIAL"/>
    <property type="match status" value="1"/>
</dbReference>
<feature type="compositionally biased region" description="Basic and acidic residues" evidence="11">
    <location>
        <begin position="437"/>
        <end position="448"/>
    </location>
</feature>
<dbReference type="SUPFAM" id="SSF52518">
    <property type="entry name" value="Thiamin diphosphate-binding fold (THDP-binding)"/>
    <property type="match status" value="1"/>
</dbReference>
<evidence type="ECO:0000256" key="8">
    <source>
        <dbReference type="ARBA" id="ARBA00025211"/>
    </source>
</evidence>
<evidence type="ECO:0000256" key="10">
    <source>
        <dbReference type="RuleBase" id="RU366007"/>
    </source>
</evidence>
<comment type="caution">
    <text evidence="13">The sequence shown here is derived from an EMBL/GenBank/DDBJ whole genome shotgun (WGS) entry which is preliminary data.</text>
</comment>
<comment type="subunit">
    <text evidence="2 10">Heterodimer of an alpha and a beta chain.</text>
</comment>
<feature type="compositionally biased region" description="Basic and acidic residues" evidence="11">
    <location>
        <begin position="49"/>
        <end position="66"/>
    </location>
</feature>
<evidence type="ECO:0000313" key="13">
    <source>
        <dbReference type="EMBL" id="PTQ51783.1"/>
    </source>
</evidence>
<evidence type="ECO:0000313" key="14">
    <source>
        <dbReference type="Proteomes" id="UP000244180"/>
    </source>
</evidence>
<evidence type="ECO:0000256" key="1">
    <source>
        <dbReference type="ARBA" id="ARBA00001964"/>
    </source>
</evidence>
<comment type="catalytic activity">
    <reaction evidence="9 10">
        <text>N(6)-[(R)-lipoyl]-L-lysyl-[protein] + pyruvate + H(+) = N(6)-[(R)-S(8)-acetyldihydrolipoyl]-L-lysyl-[protein] + CO2</text>
        <dbReference type="Rhea" id="RHEA:19189"/>
        <dbReference type="Rhea" id="RHEA-COMP:10474"/>
        <dbReference type="Rhea" id="RHEA-COMP:10478"/>
        <dbReference type="ChEBI" id="CHEBI:15361"/>
        <dbReference type="ChEBI" id="CHEBI:15378"/>
        <dbReference type="ChEBI" id="CHEBI:16526"/>
        <dbReference type="ChEBI" id="CHEBI:83099"/>
        <dbReference type="ChEBI" id="CHEBI:83111"/>
        <dbReference type="EC" id="1.2.4.1"/>
    </reaction>
</comment>
<reference evidence="13 14" key="1">
    <citation type="submission" date="2017-08" db="EMBL/GenBank/DDBJ databases">
        <title>Burning lignite coal seam in the remote Altai Mountains harbors a hydrogen-driven thermophilic microbial community.</title>
        <authorList>
            <person name="Kadnikov V.V."/>
            <person name="Mardanov A.V."/>
            <person name="Ivasenko D."/>
            <person name="Beletsky A.V."/>
            <person name="Karnachuk O.V."/>
            <person name="Ravin N.V."/>
        </authorList>
    </citation>
    <scope>NUCLEOTIDE SEQUENCE [LARGE SCALE GENOMIC DNA]</scope>
    <source>
        <strain evidence="13">AL33</strain>
    </source>
</reference>
<dbReference type="PANTHER" id="PTHR43380:SF1">
    <property type="entry name" value="2-OXOISOVALERATE DEHYDROGENASE SUBUNIT ALPHA, MITOCHONDRIAL"/>
    <property type="match status" value="1"/>
</dbReference>
<dbReference type="InterPro" id="IPR029061">
    <property type="entry name" value="THDP-binding"/>
</dbReference>
<dbReference type="Pfam" id="PF00676">
    <property type="entry name" value="E1_dh"/>
    <property type="match status" value="1"/>
</dbReference>
<dbReference type="Gene3D" id="3.40.50.970">
    <property type="match status" value="1"/>
</dbReference>
<feature type="region of interest" description="Disordered" evidence="11">
    <location>
        <begin position="416"/>
        <end position="448"/>
    </location>
</feature>
<dbReference type="CDD" id="cd02000">
    <property type="entry name" value="TPP_E1_PDC_ADC_BCADC"/>
    <property type="match status" value="1"/>
</dbReference>
<dbReference type="NCBIfam" id="TIGR03181">
    <property type="entry name" value="PDH_E1_alph_x"/>
    <property type="match status" value="1"/>
</dbReference>
<dbReference type="GO" id="GO:0009083">
    <property type="term" value="P:branched-chain amino acid catabolic process"/>
    <property type="evidence" value="ECO:0007669"/>
    <property type="project" value="TreeGrafter"/>
</dbReference>
<evidence type="ECO:0000256" key="7">
    <source>
        <dbReference type="ARBA" id="ARBA00023317"/>
    </source>
</evidence>
<evidence type="ECO:0000259" key="12">
    <source>
        <dbReference type="Pfam" id="PF00676"/>
    </source>
</evidence>
<evidence type="ECO:0000256" key="5">
    <source>
        <dbReference type="ARBA" id="ARBA00023002"/>
    </source>
</evidence>
<comment type="cofactor">
    <cofactor evidence="1 10">
        <name>thiamine diphosphate</name>
        <dbReference type="ChEBI" id="CHEBI:58937"/>
    </cofactor>
</comment>
<feature type="domain" description="Dehydrogenase E1 component" evidence="12">
    <location>
        <begin position="117"/>
        <end position="405"/>
    </location>
</feature>
<evidence type="ECO:0000256" key="3">
    <source>
        <dbReference type="ARBA" id="ARBA00012281"/>
    </source>
</evidence>
<evidence type="ECO:0000256" key="4">
    <source>
        <dbReference type="ARBA" id="ARBA00014159"/>
    </source>
</evidence>
<organism evidence="13 14">
    <name type="scientific">Hydrogenibacillus schlegelii</name>
    <name type="common">Bacillus schlegelii</name>
    <dbReference type="NCBI Taxonomy" id="1484"/>
    <lineage>
        <taxon>Bacteria</taxon>
        <taxon>Bacillati</taxon>
        <taxon>Bacillota</taxon>
        <taxon>Bacilli</taxon>
        <taxon>Bacillales</taxon>
        <taxon>Bacillales Family X. Incertae Sedis</taxon>
        <taxon>Hydrogenibacillus</taxon>
    </lineage>
</organism>
<evidence type="ECO:0000256" key="6">
    <source>
        <dbReference type="ARBA" id="ARBA00023052"/>
    </source>
</evidence>
<dbReference type="InterPro" id="IPR050771">
    <property type="entry name" value="Alpha-ketoacid_DH_E1_comp"/>
</dbReference>